<evidence type="ECO:0000313" key="2">
    <source>
        <dbReference type="Proteomes" id="UP001055940"/>
    </source>
</evidence>
<dbReference type="EMBL" id="CP099837">
    <property type="protein sequence ID" value="USY19738.1"/>
    <property type="molecule type" value="Genomic_DNA"/>
</dbReference>
<sequence>MTHTTSAPSPDAITAGPVPCANCGATVDSRASSCWNCGLVFGYAGSAERELWVPLRTPADHGPRAYAAQLLEMLRDYRLIANAWLDPDSDGFVVIDGGQRTLTADQVLDEYGARVADMVTAVMERSSLTTTDVPVKVDAAGGPVPFVEDVEDRLTEYLTYWPERNA</sequence>
<evidence type="ECO:0000313" key="1">
    <source>
        <dbReference type="EMBL" id="USY19738.1"/>
    </source>
</evidence>
<proteinExistence type="predicted"/>
<dbReference type="RefSeq" id="WP_254418930.1">
    <property type="nucleotide sequence ID" value="NZ_CP099837.1"/>
</dbReference>
<dbReference type="Proteomes" id="UP001055940">
    <property type="component" value="Chromosome"/>
</dbReference>
<organism evidence="1 2">
    <name type="scientific">Nocardiopsis exhalans</name>
    <dbReference type="NCBI Taxonomy" id="163604"/>
    <lineage>
        <taxon>Bacteria</taxon>
        <taxon>Bacillati</taxon>
        <taxon>Actinomycetota</taxon>
        <taxon>Actinomycetes</taxon>
        <taxon>Streptosporangiales</taxon>
        <taxon>Nocardiopsidaceae</taxon>
        <taxon>Nocardiopsis</taxon>
    </lineage>
</organism>
<gene>
    <name evidence="1" type="ORF">NE857_31670</name>
</gene>
<keyword evidence="2" id="KW-1185">Reference proteome</keyword>
<accession>A0ABY5D9K8</accession>
<name>A0ABY5D9K8_9ACTN</name>
<protein>
    <submittedName>
        <fullName evidence="1">Zinc ribbon domain-containing protein</fullName>
    </submittedName>
</protein>
<reference evidence="1" key="1">
    <citation type="submission" date="2022-06" db="EMBL/GenBank/DDBJ databases">
        <authorList>
            <person name="Ping M."/>
        </authorList>
    </citation>
    <scope>NUCLEOTIDE SEQUENCE</scope>
    <source>
        <strain evidence="1">JCM11759T</strain>
    </source>
</reference>